<dbReference type="NCBIfam" id="NF033644">
    <property type="entry name" value="antiterm_UpxY"/>
    <property type="match status" value="1"/>
</dbReference>
<organism evidence="5 6">
    <name type="scientific">Kordia antarctica</name>
    <dbReference type="NCBI Taxonomy" id="1218801"/>
    <lineage>
        <taxon>Bacteria</taxon>
        <taxon>Pseudomonadati</taxon>
        <taxon>Bacteroidota</taxon>
        <taxon>Flavobacteriia</taxon>
        <taxon>Flavobacteriales</taxon>
        <taxon>Flavobacteriaceae</taxon>
        <taxon>Kordia</taxon>
    </lineage>
</organism>
<gene>
    <name evidence="5" type="primary">rfaH_3</name>
    <name evidence="5" type="ORF">IMCC3317_22780</name>
</gene>
<keyword evidence="6" id="KW-1185">Reference proteome</keyword>
<dbReference type="InterPro" id="IPR036735">
    <property type="entry name" value="NGN_dom_sf"/>
</dbReference>
<accession>A0A7L4ZJK3</accession>
<dbReference type="InterPro" id="IPR006645">
    <property type="entry name" value="NGN-like_dom"/>
</dbReference>
<dbReference type="Pfam" id="PF02357">
    <property type="entry name" value="NusG"/>
    <property type="match status" value="1"/>
</dbReference>
<dbReference type="GO" id="GO:0006354">
    <property type="term" value="P:DNA-templated transcription elongation"/>
    <property type="evidence" value="ECO:0007669"/>
    <property type="project" value="InterPro"/>
</dbReference>
<evidence type="ECO:0000256" key="3">
    <source>
        <dbReference type="ARBA" id="ARBA00023163"/>
    </source>
</evidence>
<feature type="domain" description="NusG-like N-terminal" evidence="4">
    <location>
        <begin position="7"/>
        <end position="98"/>
    </location>
</feature>
<evidence type="ECO:0000256" key="2">
    <source>
        <dbReference type="ARBA" id="ARBA00023015"/>
    </source>
</evidence>
<keyword evidence="2" id="KW-0805">Transcription regulation</keyword>
<keyword evidence="1" id="KW-0889">Transcription antitermination</keyword>
<sequence length="172" mass="19707">MKFNIGWHVLYVKSYNEKKVHDTLEKNGLESFLPLMKTVRKWSDRKKIIYKSMFPSYVFVKLKSPREFHDVLDVNGVCAYIRFGKEYAKVSENEITKIKLLVGAEGITDIEVTHKLPKVGDIQKILYGPLTGLECEIIRVDNTKKIVVRIESLHQNITATIPPCLLSDSLVA</sequence>
<keyword evidence="3" id="KW-0804">Transcription</keyword>
<dbReference type="RefSeq" id="WP_160129577.1">
    <property type="nucleotide sequence ID" value="NZ_CP019288.1"/>
</dbReference>
<evidence type="ECO:0000313" key="6">
    <source>
        <dbReference type="Proteomes" id="UP000464657"/>
    </source>
</evidence>
<evidence type="ECO:0000259" key="4">
    <source>
        <dbReference type="Pfam" id="PF02357"/>
    </source>
</evidence>
<dbReference type="InterPro" id="IPR043425">
    <property type="entry name" value="NusG-like"/>
</dbReference>
<dbReference type="AlphaFoldDB" id="A0A7L4ZJK3"/>
<dbReference type="EMBL" id="CP019288">
    <property type="protein sequence ID" value="QHI36908.1"/>
    <property type="molecule type" value="Genomic_DNA"/>
</dbReference>
<evidence type="ECO:0000256" key="1">
    <source>
        <dbReference type="ARBA" id="ARBA00022814"/>
    </source>
</evidence>
<reference evidence="5 6" key="1">
    <citation type="journal article" date="2013" name="Int. J. Syst. Evol. Microbiol.">
        <title>Kordia antarctica sp. nov., isolated from Antarctic seawater.</title>
        <authorList>
            <person name="Baek K."/>
            <person name="Choi A."/>
            <person name="Kang I."/>
            <person name="Lee K."/>
            <person name="Cho J.C."/>
        </authorList>
    </citation>
    <scope>NUCLEOTIDE SEQUENCE [LARGE SCALE GENOMIC DNA]</scope>
    <source>
        <strain evidence="5 6">IMCC3317</strain>
    </source>
</reference>
<dbReference type="PANTHER" id="PTHR30265:SF4">
    <property type="entry name" value="KOW MOTIF FAMILY PROTEIN, EXPRESSED"/>
    <property type="match status" value="1"/>
</dbReference>
<name>A0A7L4ZJK3_9FLAO</name>
<dbReference type="OrthoDB" id="9796143at2"/>
<dbReference type="SUPFAM" id="SSF82679">
    <property type="entry name" value="N-utilization substance G protein NusG, N-terminal domain"/>
    <property type="match status" value="1"/>
</dbReference>
<proteinExistence type="predicted"/>
<dbReference type="Proteomes" id="UP000464657">
    <property type="component" value="Chromosome"/>
</dbReference>
<evidence type="ECO:0000313" key="5">
    <source>
        <dbReference type="EMBL" id="QHI36908.1"/>
    </source>
</evidence>
<dbReference type="KEGG" id="kan:IMCC3317_22780"/>
<dbReference type="Gene3D" id="3.30.70.940">
    <property type="entry name" value="NusG, N-terminal domain"/>
    <property type="match status" value="1"/>
</dbReference>
<protein>
    <submittedName>
        <fullName evidence="5">Transcription antitermination protein RfaH</fullName>
    </submittedName>
</protein>
<dbReference type="GO" id="GO:0031564">
    <property type="term" value="P:transcription antitermination"/>
    <property type="evidence" value="ECO:0007669"/>
    <property type="project" value="UniProtKB-KW"/>
</dbReference>
<dbReference type="PANTHER" id="PTHR30265">
    <property type="entry name" value="RHO-INTERACTING TRANSCRIPTION TERMINATION FACTOR NUSG"/>
    <property type="match status" value="1"/>
</dbReference>